<comment type="caution">
    <text evidence="9">The sequence shown here is derived from an EMBL/GenBank/DDBJ whole genome shotgun (WGS) entry which is preliminary data.</text>
</comment>
<dbReference type="Proteomes" id="UP000632125">
    <property type="component" value="Unassembled WGS sequence"/>
</dbReference>
<keyword evidence="4 7" id="KW-0812">Transmembrane</keyword>
<feature type="domain" description="ABC transmembrane type-1" evidence="8">
    <location>
        <begin position="41"/>
        <end position="258"/>
    </location>
</feature>
<evidence type="ECO:0000259" key="8">
    <source>
        <dbReference type="PROSITE" id="PS50928"/>
    </source>
</evidence>
<evidence type="ECO:0000313" key="9">
    <source>
        <dbReference type="EMBL" id="MBD2867101.1"/>
    </source>
</evidence>
<dbReference type="CDD" id="cd06261">
    <property type="entry name" value="TM_PBP2"/>
    <property type="match status" value="1"/>
</dbReference>
<accession>A0A927CJM2</accession>
<keyword evidence="6 7" id="KW-0472">Membrane</keyword>
<evidence type="ECO:0000256" key="3">
    <source>
        <dbReference type="ARBA" id="ARBA00022475"/>
    </source>
</evidence>
<protein>
    <submittedName>
        <fullName evidence="9">Sugar ABC transporter permease</fullName>
    </submittedName>
</protein>
<keyword evidence="10" id="KW-1185">Reference proteome</keyword>
<evidence type="ECO:0000256" key="2">
    <source>
        <dbReference type="ARBA" id="ARBA00022448"/>
    </source>
</evidence>
<name>A0A927CJM2_9BACL</name>
<evidence type="ECO:0000256" key="5">
    <source>
        <dbReference type="ARBA" id="ARBA00022989"/>
    </source>
</evidence>
<proteinExistence type="inferred from homology"/>
<keyword evidence="2 7" id="KW-0813">Transport</keyword>
<dbReference type="InterPro" id="IPR000515">
    <property type="entry name" value="MetI-like"/>
</dbReference>
<comment type="similarity">
    <text evidence="7">Belongs to the binding-protein-dependent transport system permease family.</text>
</comment>
<dbReference type="Gene3D" id="1.10.3720.10">
    <property type="entry name" value="MetI-like"/>
    <property type="match status" value="1"/>
</dbReference>
<keyword evidence="5 7" id="KW-1133">Transmembrane helix</keyword>
<dbReference type="GO" id="GO:0005886">
    <property type="term" value="C:plasma membrane"/>
    <property type="evidence" value="ECO:0007669"/>
    <property type="project" value="UniProtKB-SubCell"/>
</dbReference>
<keyword evidence="3" id="KW-1003">Cell membrane</keyword>
<dbReference type="PANTHER" id="PTHR43227:SF11">
    <property type="entry name" value="BLL4140 PROTEIN"/>
    <property type="match status" value="1"/>
</dbReference>
<evidence type="ECO:0000313" key="10">
    <source>
        <dbReference type="Proteomes" id="UP000632125"/>
    </source>
</evidence>
<dbReference type="AlphaFoldDB" id="A0A927CJM2"/>
<dbReference type="PANTHER" id="PTHR43227">
    <property type="entry name" value="BLL4140 PROTEIN"/>
    <property type="match status" value="1"/>
</dbReference>
<feature type="transmembrane region" description="Helical" evidence="7">
    <location>
        <begin position="180"/>
        <end position="203"/>
    </location>
</feature>
<dbReference type="PROSITE" id="PS50928">
    <property type="entry name" value="ABC_TM1"/>
    <property type="match status" value="1"/>
</dbReference>
<organism evidence="9 10">
    <name type="scientific">Paenibacillus arenilitoris</name>
    <dbReference type="NCBI Taxonomy" id="2772299"/>
    <lineage>
        <taxon>Bacteria</taxon>
        <taxon>Bacillati</taxon>
        <taxon>Bacillota</taxon>
        <taxon>Bacilli</taxon>
        <taxon>Bacillales</taxon>
        <taxon>Paenibacillaceae</taxon>
        <taxon>Paenibacillus</taxon>
    </lineage>
</organism>
<feature type="transmembrane region" description="Helical" evidence="7">
    <location>
        <begin position="237"/>
        <end position="258"/>
    </location>
</feature>
<comment type="subcellular location">
    <subcellularLocation>
        <location evidence="1 7">Cell membrane</location>
        <topology evidence="1 7">Multi-pass membrane protein</topology>
    </subcellularLocation>
</comment>
<sequence>MYGAQIAFKDFNAVQGIWGSDWVGLKHFEQFVQSYEFWRVMRNTLLLSLYSLLVGFPFPIILALGLNYASNRFFKRTVQMVTYAPHFISVVVIVGLMSQLLNPRLGVVNRILEVLGYEAINFMGKPELFKTLYVLSDVWQNVGFACIIYLAALSGIDPAQHEAAIMDGGSIPRRMWHIDLPGIMPVAVIIFILGMGGILSTGFEKVLLMQNPLNYQTSEVIDTYVYKVGLVSVMPNYSYSTAIGLFKSLIGLVLLIGVNRFAKKINQESLW</sequence>
<dbReference type="EMBL" id="JACXIY010000001">
    <property type="protein sequence ID" value="MBD2867101.1"/>
    <property type="molecule type" value="Genomic_DNA"/>
</dbReference>
<dbReference type="SUPFAM" id="SSF161098">
    <property type="entry name" value="MetI-like"/>
    <property type="match status" value="1"/>
</dbReference>
<reference evidence="9" key="1">
    <citation type="submission" date="2020-09" db="EMBL/GenBank/DDBJ databases">
        <title>A novel bacterium of genus Paenibacillus, isolated from South China Sea.</title>
        <authorList>
            <person name="Huang H."/>
            <person name="Mo K."/>
            <person name="Hu Y."/>
        </authorList>
    </citation>
    <scope>NUCLEOTIDE SEQUENCE</scope>
    <source>
        <strain evidence="9">IB182493</strain>
    </source>
</reference>
<gene>
    <name evidence="9" type="ORF">IDH41_00815</name>
</gene>
<evidence type="ECO:0000256" key="7">
    <source>
        <dbReference type="RuleBase" id="RU363032"/>
    </source>
</evidence>
<dbReference type="Pfam" id="PF00528">
    <property type="entry name" value="BPD_transp_1"/>
    <property type="match status" value="1"/>
</dbReference>
<evidence type="ECO:0000256" key="6">
    <source>
        <dbReference type="ARBA" id="ARBA00023136"/>
    </source>
</evidence>
<evidence type="ECO:0000256" key="4">
    <source>
        <dbReference type="ARBA" id="ARBA00022692"/>
    </source>
</evidence>
<dbReference type="InterPro" id="IPR035906">
    <property type="entry name" value="MetI-like_sf"/>
</dbReference>
<evidence type="ECO:0000256" key="1">
    <source>
        <dbReference type="ARBA" id="ARBA00004651"/>
    </source>
</evidence>
<dbReference type="InterPro" id="IPR050809">
    <property type="entry name" value="UgpAE/MalFG_permease"/>
</dbReference>
<dbReference type="GO" id="GO:0055085">
    <property type="term" value="P:transmembrane transport"/>
    <property type="evidence" value="ECO:0007669"/>
    <property type="project" value="InterPro"/>
</dbReference>
<feature type="transmembrane region" description="Helical" evidence="7">
    <location>
        <begin position="81"/>
        <end position="101"/>
    </location>
</feature>
<feature type="transmembrane region" description="Helical" evidence="7">
    <location>
        <begin position="47"/>
        <end position="69"/>
    </location>
</feature>